<keyword evidence="3" id="KW-1185">Reference proteome</keyword>
<dbReference type="AlphaFoldDB" id="A0AAN9KS49"/>
<reference evidence="2 3" key="1">
    <citation type="submission" date="2024-01" db="EMBL/GenBank/DDBJ databases">
        <title>The genomes of 5 underutilized Papilionoideae crops provide insights into root nodulation and disease resistanc.</title>
        <authorList>
            <person name="Jiang F."/>
        </authorList>
    </citation>
    <scope>NUCLEOTIDE SEQUENCE [LARGE SCALE GENOMIC DNA]</scope>
    <source>
        <strain evidence="2">LVBAO_FW01</strain>
        <tissue evidence="2">Leaves</tissue>
    </source>
</reference>
<dbReference type="Proteomes" id="UP001367508">
    <property type="component" value="Unassembled WGS sequence"/>
</dbReference>
<gene>
    <name evidence="2" type="ORF">VNO77_32794</name>
</gene>
<feature type="compositionally biased region" description="Basic and acidic residues" evidence="1">
    <location>
        <begin position="49"/>
        <end position="71"/>
    </location>
</feature>
<evidence type="ECO:0000313" key="2">
    <source>
        <dbReference type="EMBL" id="KAK7321821.1"/>
    </source>
</evidence>
<name>A0AAN9KS49_CANGL</name>
<proteinExistence type="predicted"/>
<dbReference type="EMBL" id="JAYMYQ010000007">
    <property type="protein sequence ID" value="KAK7321821.1"/>
    <property type="molecule type" value="Genomic_DNA"/>
</dbReference>
<evidence type="ECO:0000256" key="1">
    <source>
        <dbReference type="SAM" id="MobiDB-lite"/>
    </source>
</evidence>
<feature type="region of interest" description="Disordered" evidence="1">
    <location>
        <begin position="49"/>
        <end position="81"/>
    </location>
</feature>
<comment type="caution">
    <text evidence="2">The sequence shown here is derived from an EMBL/GenBank/DDBJ whole genome shotgun (WGS) entry which is preliminary data.</text>
</comment>
<evidence type="ECO:0000313" key="3">
    <source>
        <dbReference type="Proteomes" id="UP001367508"/>
    </source>
</evidence>
<accession>A0AAN9KS49</accession>
<protein>
    <submittedName>
        <fullName evidence="2">Uncharacterized protein</fullName>
    </submittedName>
</protein>
<sequence>MSETPIIVLTLATVNNAAFTFFGRDILVLGSEKQVLRISHMNLCYGDRSYEQTPKDEDRSTLNINGRRDEEAQGLSQGVKDQILDPPSTAVLTSLSNLLFSHKSPLYRDMLCISQAHPSPSLLQLLYQSPPPH</sequence>
<organism evidence="2 3">
    <name type="scientific">Canavalia gladiata</name>
    <name type="common">Sword bean</name>
    <name type="synonym">Dolichos gladiatus</name>
    <dbReference type="NCBI Taxonomy" id="3824"/>
    <lineage>
        <taxon>Eukaryota</taxon>
        <taxon>Viridiplantae</taxon>
        <taxon>Streptophyta</taxon>
        <taxon>Embryophyta</taxon>
        <taxon>Tracheophyta</taxon>
        <taxon>Spermatophyta</taxon>
        <taxon>Magnoliopsida</taxon>
        <taxon>eudicotyledons</taxon>
        <taxon>Gunneridae</taxon>
        <taxon>Pentapetalae</taxon>
        <taxon>rosids</taxon>
        <taxon>fabids</taxon>
        <taxon>Fabales</taxon>
        <taxon>Fabaceae</taxon>
        <taxon>Papilionoideae</taxon>
        <taxon>50 kb inversion clade</taxon>
        <taxon>NPAAA clade</taxon>
        <taxon>indigoferoid/millettioid clade</taxon>
        <taxon>Phaseoleae</taxon>
        <taxon>Canavalia</taxon>
    </lineage>
</organism>